<protein>
    <recommendedName>
        <fullName evidence="2">DUF7426 domain-containing protein</fullName>
    </recommendedName>
</protein>
<gene>
    <name evidence="3" type="ORF">SPF06_02485</name>
</gene>
<dbReference type="InterPro" id="IPR055849">
    <property type="entry name" value="DUF7426"/>
</dbReference>
<organism evidence="3 4">
    <name type="scientific">Sinomonas terricola</name>
    <dbReference type="NCBI Taxonomy" id="3110330"/>
    <lineage>
        <taxon>Bacteria</taxon>
        <taxon>Bacillati</taxon>
        <taxon>Actinomycetota</taxon>
        <taxon>Actinomycetes</taxon>
        <taxon>Micrococcales</taxon>
        <taxon>Micrococcaceae</taxon>
        <taxon>Sinomonas</taxon>
    </lineage>
</organism>
<evidence type="ECO:0000313" key="3">
    <source>
        <dbReference type="EMBL" id="MEA5453580.1"/>
    </source>
</evidence>
<reference evidence="3 4" key="1">
    <citation type="submission" date="2023-12" db="EMBL/GenBank/DDBJ databases">
        <title>Sinomonas terricola sp. nov, isolated from litchi orchard soil in Guangdong, PR China.</title>
        <authorList>
            <person name="Jiaxin W."/>
            <person name="Yang Z."/>
            <person name="Honghui Z."/>
        </authorList>
    </citation>
    <scope>NUCLEOTIDE SEQUENCE [LARGE SCALE GENOMIC DNA]</scope>
    <source>
        <strain evidence="3 4">JGH33</strain>
    </source>
</reference>
<feature type="domain" description="DUF7426" evidence="2">
    <location>
        <begin position="13"/>
        <end position="122"/>
    </location>
</feature>
<dbReference type="EMBL" id="JAYGGQ010000001">
    <property type="protein sequence ID" value="MEA5453580.1"/>
    <property type="molecule type" value="Genomic_DNA"/>
</dbReference>
<feature type="region of interest" description="Disordered" evidence="1">
    <location>
        <begin position="110"/>
        <end position="139"/>
    </location>
</feature>
<dbReference type="RefSeq" id="WP_323277333.1">
    <property type="nucleotide sequence ID" value="NZ_JAYGGQ010000001.1"/>
</dbReference>
<evidence type="ECO:0000259" key="2">
    <source>
        <dbReference type="Pfam" id="PF24201"/>
    </source>
</evidence>
<comment type="caution">
    <text evidence="3">The sequence shown here is derived from an EMBL/GenBank/DDBJ whole genome shotgun (WGS) entry which is preliminary data.</text>
</comment>
<dbReference type="Pfam" id="PF24201">
    <property type="entry name" value="DUF7426"/>
    <property type="match status" value="1"/>
</dbReference>
<proteinExistence type="predicted"/>
<accession>A0ABU5T1Q7</accession>
<dbReference type="Proteomes" id="UP001304769">
    <property type="component" value="Unassembled WGS sequence"/>
</dbReference>
<evidence type="ECO:0000313" key="4">
    <source>
        <dbReference type="Proteomes" id="UP001304769"/>
    </source>
</evidence>
<name>A0ABU5T1Q7_9MICC</name>
<evidence type="ECO:0000256" key="1">
    <source>
        <dbReference type="SAM" id="MobiDB-lite"/>
    </source>
</evidence>
<keyword evidence="4" id="KW-1185">Reference proteome</keyword>
<sequence>MAFKSYEEVVGPIELNLRGKTYTLPQPIGDDASELHRRVANQRTTLSDVAPALLGIALSELEKDGAPPALVQRVTMTALVDFVHGRDAAERAWNNPELLLADPSAAAKIADTTAEAPKKKPRARKARTSDVSADEKTGS</sequence>